<dbReference type="RefSeq" id="XP_011131419.1">
    <property type="nucleotide sequence ID" value="XM_011133117.1"/>
</dbReference>
<dbReference type="InterPro" id="IPR020568">
    <property type="entry name" value="Ribosomal_Su5_D2-typ_SF"/>
</dbReference>
<proteinExistence type="predicted"/>
<dbReference type="GeneID" id="22913839"/>
<sequence length="222" mass="24869">MTAEVRAFEPSRVEICLKPLDSEWSYEDEAVVCIIKGPRELSRNVHYDGLCLQVFIENGGNDVHYQRFEIRISEVLKTCISMEEFPMQQLHIILTIKSSSPDARLPLYLFINAAVTGLLTHGIPMKQYILAAPLTDGTIACIVNHAHSHDLIQAINQVLQNGHGASHILDQVQVVMLMTNASPSDENDVLQGILHLHTLDLALRNQFQHLANRLIALAETNF</sequence>
<evidence type="ECO:0000313" key="2">
    <source>
        <dbReference type="Proteomes" id="UP000019763"/>
    </source>
</evidence>
<evidence type="ECO:0000313" key="1">
    <source>
        <dbReference type="EMBL" id="EZG55912.1"/>
    </source>
</evidence>
<keyword evidence="2" id="KW-1185">Reference proteome</keyword>
<dbReference type="VEuPathDB" id="CryptoDB:GNI_107450"/>
<dbReference type="Gene3D" id="3.30.230.70">
    <property type="entry name" value="GHMP Kinase, N-terminal domain"/>
    <property type="match status" value="1"/>
</dbReference>
<organism evidence="1 2">
    <name type="scientific">Gregarina niphandrodes</name>
    <name type="common">Septate eugregarine</name>
    <dbReference type="NCBI Taxonomy" id="110365"/>
    <lineage>
        <taxon>Eukaryota</taxon>
        <taxon>Sar</taxon>
        <taxon>Alveolata</taxon>
        <taxon>Apicomplexa</taxon>
        <taxon>Conoidasida</taxon>
        <taxon>Gregarinasina</taxon>
        <taxon>Eugregarinorida</taxon>
        <taxon>Gregarinidae</taxon>
        <taxon>Gregarina</taxon>
    </lineage>
</organism>
<dbReference type="SUPFAM" id="SSF54211">
    <property type="entry name" value="Ribosomal protein S5 domain 2-like"/>
    <property type="match status" value="1"/>
</dbReference>
<name>A0A023B427_GRENI</name>
<dbReference type="EMBL" id="AFNH02000799">
    <property type="protein sequence ID" value="EZG55912.1"/>
    <property type="molecule type" value="Genomic_DNA"/>
</dbReference>
<protein>
    <submittedName>
        <fullName evidence="1">Uncharacterized protein</fullName>
    </submittedName>
</protein>
<reference evidence="1" key="1">
    <citation type="submission" date="2013-12" db="EMBL/GenBank/DDBJ databases">
        <authorList>
            <person name="Omoto C.K."/>
            <person name="Sibley D."/>
            <person name="Venepally P."/>
            <person name="Hadjithomas M."/>
            <person name="Karamycheva S."/>
            <person name="Brunk B."/>
            <person name="Roos D."/>
            <person name="Caler E."/>
            <person name="Lorenzi H."/>
        </authorList>
    </citation>
    <scope>NUCLEOTIDE SEQUENCE</scope>
</reference>
<gene>
    <name evidence="1" type="ORF">GNI_107450</name>
</gene>
<dbReference type="Proteomes" id="UP000019763">
    <property type="component" value="Unassembled WGS sequence"/>
</dbReference>
<dbReference type="AlphaFoldDB" id="A0A023B427"/>
<accession>A0A023B427</accession>
<dbReference type="InterPro" id="IPR027408">
    <property type="entry name" value="PNPase/RNase_PH_dom_sf"/>
</dbReference>
<comment type="caution">
    <text evidence="1">The sequence shown here is derived from an EMBL/GenBank/DDBJ whole genome shotgun (WGS) entry which is preliminary data.</text>
</comment>